<dbReference type="GO" id="GO:0005770">
    <property type="term" value="C:late endosome"/>
    <property type="evidence" value="ECO:0007669"/>
    <property type="project" value="EnsemblFungi"/>
</dbReference>
<protein>
    <recommendedName>
        <fullName evidence="9">Vacuolar protein sorting-associated protein 55</fullName>
    </recommendedName>
</protein>
<proteinExistence type="inferred from homology"/>
<feature type="transmembrane region" description="Helical" evidence="6">
    <location>
        <begin position="73"/>
        <end position="93"/>
    </location>
</feature>
<evidence type="ECO:0000256" key="3">
    <source>
        <dbReference type="ARBA" id="ARBA00022692"/>
    </source>
</evidence>
<dbReference type="InterPro" id="IPR007262">
    <property type="entry name" value="Vps55/LEPROT"/>
</dbReference>
<dbReference type="GO" id="GO:0034424">
    <property type="term" value="C:Vps55/Vps68 complex"/>
    <property type="evidence" value="ECO:0007669"/>
    <property type="project" value="EnsemblFungi"/>
</dbReference>
<keyword evidence="8" id="KW-1185">Reference proteome</keyword>
<keyword evidence="3 6" id="KW-0812">Transmembrane</keyword>
<organism evidence="7 8">
    <name type="scientific">Pachysolen tannophilus NRRL Y-2460</name>
    <dbReference type="NCBI Taxonomy" id="669874"/>
    <lineage>
        <taxon>Eukaryota</taxon>
        <taxon>Fungi</taxon>
        <taxon>Dikarya</taxon>
        <taxon>Ascomycota</taxon>
        <taxon>Saccharomycotina</taxon>
        <taxon>Pichiomycetes</taxon>
        <taxon>Pachysolenaceae</taxon>
        <taxon>Pachysolen</taxon>
    </lineage>
</organism>
<evidence type="ECO:0000313" key="8">
    <source>
        <dbReference type="Proteomes" id="UP000094236"/>
    </source>
</evidence>
<dbReference type="PANTHER" id="PTHR12050:SF0">
    <property type="entry name" value="RH04491P"/>
    <property type="match status" value="1"/>
</dbReference>
<evidence type="ECO:0000256" key="4">
    <source>
        <dbReference type="ARBA" id="ARBA00022989"/>
    </source>
</evidence>
<feature type="transmembrane region" description="Helical" evidence="6">
    <location>
        <begin position="12"/>
        <end position="33"/>
    </location>
</feature>
<evidence type="ECO:0000313" key="7">
    <source>
        <dbReference type="EMBL" id="ODV93506.1"/>
    </source>
</evidence>
<evidence type="ECO:0000256" key="2">
    <source>
        <dbReference type="ARBA" id="ARBA00005645"/>
    </source>
</evidence>
<dbReference type="PANTHER" id="PTHR12050">
    <property type="entry name" value="LEPTIN RECEPTOR-RELATED"/>
    <property type="match status" value="1"/>
</dbReference>
<dbReference type="Proteomes" id="UP000094236">
    <property type="component" value="Unassembled WGS sequence"/>
</dbReference>
<evidence type="ECO:0000256" key="1">
    <source>
        <dbReference type="ARBA" id="ARBA00004141"/>
    </source>
</evidence>
<evidence type="ECO:0000256" key="5">
    <source>
        <dbReference type="ARBA" id="ARBA00023136"/>
    </source>
</evidence>
<reference evidence="8" key="1">
    <citation type="submission" date="2016-05" db="EMBL/GenBank/DDBJ databases">
        <title>Comparative genomics of biotechnologically important yeasts.</title>
        <authorList>
            <consortium name="DOE Joint Genome Institute"/>
            <person name="Riley R."/>
            <person name="Haridas S."/>
            <person name="Wolfe K.H."/>
            <person name="Lopes M.R."/>
            <person name="Hittinger C.T."/>
            <person name="Goker M."/>
            <person name="Salamov A."/>
            <person name="Wisecaver J."/>
            <person name="Long T.M."/>
            <person name="Aerts A.L."/>
            <person name="Barry K."/>
            <person name="Choi C."/>
            <person name="Clum A."/>
            <person name="Coughlan A.Y."/>
            <person name="Deshpande S."/>
            <person name="Douglass A.P."/>
            <person name="Hanson S.J."/>
            <person name="Klenk H.-P."/>
            <person name="Labutti K."/>
            <person name="Lapidus A."/>
            <person name="Lindquist E."/>
            <person name="Lipzen A."/>
            <person name="Meier-Kolthoff J.P."/>
            <person name="Ohm R.A."/>
            <person name="Otillar R.P."/>
            <person name="Pangilinan J."/>
            <person name="Peng Y."/>
            <person name="Rokas A."/>
            <person name="Rosa C.A."/>
            <person name="Scheuner C."/>
            <person name="Sibirny A.A."/>
            <person name="Slot J.C."/>
            <person name="Stielow J.B."/>
            <person name="Sun H."/>
            <person name="Kurtzman C.P."/>
            <person name="Blackwell M."/>
            <person name="Grigoriev I.V."/>
            <person name="Jeffries T.W."/>
        </authorList>
    </citation>
    <scope>NUCLEOTIDE SEQUENCE [LARGE SCALE GENOMIC DNA]</scope>
    <source>
        <strain evidence="8">NRRL Y-2460</strain>
    </source>
</reference>
<dbReference type="AlphaFoldDB" id="A0A1E4TP16"/>
<evidence type="ECO:0008006" key="9">
    <source>
        <dbReference type="Google" id="ProtNLM"/>
    </source>
</evidence>
<sequence>MQVSPITKIIGLSIVLAIGFLLIILSCALYSNWTPLFDVVIFLIAPIPNSLSKSIQNHYDDFMSDSDSRSPGTFAMFSTGFLVLSGLELPLVLYHAELICLEATVMSSIGGLLIYATIITFGWYFNEDDDDDDAFGF</sequence>
<dbReference type="GO" id="GO:0032511">
    <property type="term" value="P:late endosome to vacuole transport via multivesicular body sorting pathway"/>
    <property type="evidence" value="ECO:0007669"/>
    <property type="project" value="EnsemblFungi"/>
</dbReference>
<dbReference type="OrthoDB" id="14246at2759"/>
<dbReference type="EMBL" id="KV454018">
    <property type="protein sequence ID" value="ODV93506.1"/>
    <property type="molecule type" value="Genomic_DNA"/>
</dbReference>
<keyword evidence="5 6" id="KW-0472">Membrane</keyword>
<keyword evidence="4 6" id="KW-1133">Transmembrane helix</keyword>
<gene>
    <name evidence="7" type="ORF">PACTADRAFT_46996</name>
</gene>
<comment type="similarity">
    <text evidence="2">Belongs to the OB-RGRP/VPS55 family.</text>
</comment>
<name>A0A1E4TP16_PACTA</name>
<comment type="subcellular location">
    <subcellularLocation>
        <location evidence="1">Membrane</location>
        <topology evidence="1">Multi-pass membrane protein</topology>
    </subcellularLocation>
</comment>
<feature type="transmembrane region" description="Helical" evidence="6">
    <location>
        <begin position="105"/>
        <end position="125"/>
    </location>
</feature>
<accession>A0A1E4TP16</accession>
<evidence type="ECO:0000256" key="6">
    <source>
        <dbReference type="SAM" id="Phobius"/>
    </source>
</evidence>
<dbReference type="Pfam" id="PF04133">
    <property type="entry name" value="Vps55"/>
    <property type="match status" value="1"/>
</dbReference>